<protein>
    <recommendedName>
        <fullName evidence="3">SET domain-containing protein</fullName>
    </recommendedName>
</protein>
<sequence>MKRGFLNNPKAKNAHNSPSSKKGIAAVVLEGSKVPMLPYGKVKDPGVPEDYKCEATMRPRGINLPIPMVIANGSPIPKPRHPNICVVKPVPGAGLGVFTTCDVQVGELIFSERPLLVAPCGLSPPLEDIPDHYSSQQIQQIIMFEREELLQHAVGRMSDEQRAAFMSLANAHMEDGSGPILGIIRTNAFSISNVGDGPDPPPGRRYPPEASYSAVCELGSRINHRYRLACRTLLSHSNAPPVQCNSARPETSRRASSCKCPACLNATSATDRLRIEFPDKVTNLVNQAGVWLQSLHQESDFLDSVLQYEKKVIAEGLHSQHLYQYIFRIIDKMYRKLGMHDKAKPYADLEHRWSSMASDQD</sequence>
<keyword evidence="2" id="KW-1185">Reference proteome</keyword>
<dbReference type="InterPro" id="IPR046341">
    <property type="entry name" value="SET_dom_sf"/>
</dbReference>
<evidence type="ECO:0000313" key="1">
    <source>
        <dbReference type="EMBL" id="CAA7270089.1"/>
    </source>
</evidence>
<name>A0A8S0VUE5_CYCAE</name>
<dbReference type="AlphaFoldDB" id="A0A8S0VUE5"/>
<evidence type="ECO:0008006" key="3">
    <source>
        <dbReference type="Google" id="ProtNLM"/>
    </source>
</evidence>
<dbReference type="PANTHER" id="PTHR47332:SF4">
    <property type="entry name" value="SET DOMAIN-CONTAINING PROTEIN 5"/>
    <property type="match status" value="1"/>
</dbReference>
<dbReference type="Proteomes" id="UP000467700">
    <property type="component" value="Unassembled WGS sequence"/>
</dbReference>
<comment type="caution">
    <text evidence="1">The sequence shown here is derived from an EMBL/GenBank/DDBJ whole genome shotgun (WGS) entry which is preliminary data.</text>
</comment>
<dbReference type="SUPFAM" id="SSF82199">
    <property type="entry name" value="SET domain"/>
    <property type="match status" value="1"/>
</dbReference>
<dbReference type="PANTHER" id="PTHR47332">
    <property type="entry name" value="SET DOMAIN-CONTAINING PROTEIN 5"/>
    <property type="match status" value="1"/>
</dbReference>
<organism evidence="1 2">
    <name type="scientific">Cyclocybe aegerita</name>
    <name type="common">Black poplar mushroom</name>
    <name type="synonym">Agrocybe aegerita</name>
    <dbReference type="NCBI Taxonomy" id="1973307"/>
    <lineage>
        <taxon>Eukaryota</taxon>
        <taxon>Fungi</taxon>
        <taxon>Dikarya</taxon>
        <taxon>Basidiomycota</taxon>
        <taxon>Agaricomycotina</taxon>
        <taxon>Agaricomycetes</taxon>
        <taxon>Agaricomycetidae</taxon>
        <taxon>Agaricales</taxon>
        <taxon>Agaricineae</taxon>
        <taxon>Bolbitiaceae</taxon>
        <taxon>Cyclocybe</taxon>
    </lineage>
</organism>
<reference evidence="1 2" key="1">
    <citation type="submission" date="2020-01" db="EMBL/GenBank/DDBJ databases">
        <authorList>
            <person name="Gupta K D."/>
        </authorList>
    </citation>
    <scope>NUCLEOTIDE SEQUENCE [LARGE SCALE GENOMIC DNA]</scope>
</reference>
<proteinExistence type="predicted"/>
<gene>
    <name evidence="1" type="ORF">AAE3_LOCUS12315</name>
</gene>
<dbReference type="InterPro" id="IPR053185">
    <property type="entry name" value="SET_domain_protein"/>
</dbReference>
<dbReference type="EMBL" id="CACVBS010000085">
    <property type="protein sequence ID" value="CAA7270089.1"/>
    <property type="molecule type" value="Genomic_DNA"/>
</dbReference>
<dbReference type="OrthoDB" id="5945798at2759"/>
<accession>A0A8S0VUE5</accession>
<evidence type="ECO:0000313" key="2">
    <source>
        <dbReference type="Proteomes" id="UP000467700"/>
    </source>
</evidence>